<dbReference type="RefSeq" id="WP_381233171.1">
    <property type="nucleotide sequence ID" value="NZ_JBHSKH010000010.1"/>
</dbReference>
<evidence type="ECO:0000313" key="2">
    <source>
        <dbReference type="EMBL" id="MFD1308900.1"/>
    </source>
</evidence>
<dbReference type="Proteomes" id="UP001597058">
    <property type="component" value="Unassembled WGS sequence"/>
</dbReference>
<evidence type="ECO:0000313" key="3">
    <source>
        <dbReference type="Proteomes" id="UP001597058"/>
    </source>
</evidence>
<dbReference type="EMBL" id="JBHTMM010000031">
    <property type="protein sequence ID" value="MFD1308900.1"/>
    <property type="molecule type" value="Genomic_DNA"/>
</dbReference>
<keyword evidence="3" id="KW-1185">Reference proteome</keyword>
<feature type="region of interest" description="Disordered" evidence="1">
    <location>
        <begin position="23"/>
        <end position="131"/>
    </location>
</feature>
<reference evidence="3" key="1">
    <citation type="journal article" date="2019" name="Int. J. Syst. Evol. Microbiol.">
        <title>The Global Catalogue of Microorganisms (GCM) 10K type strain sequencing project: providing services to taxonomists for standard genome sequencing and annotation.</title>
        <authorList>
            <consortium name="The Broad Institute Genomics Platform"/>
            <consortium name="The Broad Institute Genome Sequencing Center for Infectious Disease"/>
            <person name="Wu L."/>
            <person name="Ma J."/>
        </authorList>
    </citation>
    <scope>NUCLEOTIDE SEQUENCE [LARGE SCALE GENOMIC DNA]</scope>
    <source>
        <strain evidence="3">CGMCC 4.7020</strain>
    </source>
</reference>
<accession>A0ABW3XIA6</accession>
<protein>
    <submittedName>
        <fullName evidence="2">Uncharacterized protein</fullName>
    </submittedName>
</protein>
<evidence type="ECO:0000256" key="1">
    <source>
        <dbReference type="SAM" id="MobiDB-lite"/>
    </source>
</evidence>
<comment type="caution">
    <text evidence="2">The sequence shown here is derived from an EMBL/GenBank/DDBJ whole genome shotgun (WGS) entry which is preliminary data.</text>
</comment>
<sequence length="131" mass="13217">MTATATATAPSIPRDLVVDVAGAGTHSAGLPDGRARTALAAKQREKTADAAGLKGPRSAADVRAAREPADIVGVAAPALKPGRSESGPRGVPANAPPSVGTSGVGAHRSPVRRRHRTGVPRSGVNEVRRVR</sequence>
<organism evidence="2 3">
    <name type="scientific">Streptomyces kaempferi</name>
    <dbReference type="NCBI Taxonomy" id="333725"/>
    <lineage>
        <taxon>Bacteria</taxon>
        <taxon>Bacillati</taxon>
        <taxon>Actinomycetota</taxon>
        <taxon>Actinomycetes</taxon>
        <taxon>Kitasatosporales</taxon>
        <taxon>Streptomycetaceae</taxon>
        <taxon>Streptomyces</taxon>
    </lineage>
</organism>
<feature type="compositionally biased region" description="Basic residues" evidence="1">
    <location>
        <begin position="109"/>
        <end position="118"/>
    </location>
</feature>
<name>A0ABW3XIA6_9ACTN</name>
<gene>
    <name evidence="2" type="ORF">ACFQ5X_23970</name>
</gene>
<proteinExistence type="predicted"/>